<dbReference type="Proteomes" id="UP000305238">
    <property type="component" value="Unassembled WGS sequence"/>
</dbReference>
<name>A0A5S4G2X5_9ACTN</name>
<dbReference type="RefSeq" id="WP_138641619.1">
    <property type="nucleotide sequence ID" value="NZ_VCKZ01000499.1"/>
</dbReference>
<protein>
    <submittedName>
        <fullName evidence="1">Uncharacterized protein</fullName>
    </submittedName>
</protein>
<accession>A0A5S4G2X5</accession>
<organism evidence="1 2">
    <name type="scientific">Actinomadura geliboluensis</name>
    <dbReference type="NCBI Taxonomy" id="882440"/>
    <lineage>
        <taxon>Bacteria</taxon>
        <taxon>Bacillati</taxon>
        <taxon>Actinomycetota</taxon>
        <taxon>Actinomycetes</taxon>
        <taxon>Streptosporangiales</taxon>
        <taxon>Thermomonosporaceae</taxon>
        <taxon>Actinomadura</taxon>
    </lineage>
</organism>
<proteinExistence type="predicted"/>
<evidence type="ECO:0000313" key="1">
    <source>
        <dbReference type="EMBL" id="TMR27318.1"/>
    </source>
</evidence>
<dbReference type="EMBL" id="VCKZ01000499">
    <property type="protein sequence ID" value="TMR27318.1"/>
    <property type="molecule type" value="Genomic_DNA"/>
</dbReference>
<comment type="caution">
    <text evidence="1">The sequence shown here is derived from an EMBL/GenBank/DDBJ whole genome shotgun (WGS) entry which is preliminary data.</text>
</comment>
<dbReference type="AlphaFoldDB" id="A0A5S4G2X5"/>
<gene>
    <name evidence="1" type="ORF">ETD96_39600</name>
</gene>
<sequence length="106" mass="12491">MDRFTENDFGPYHRFVELMEFEEAASLAARHILYGHPPHGPSFPVDHGYKKPRRPPDSHHAVLRLPQRHNIIGHYNDALVFTGSIYRLADGRVVLYWHDHEWDYSD</sequence>
<evidence type="ECO:0000313" key="2">
    <source>
        <dbReference type="Proteomes" id="UP000305238"/>
    </source>
</evidence>
<keyword evidence="2" id="KW-1185">Reference proteome</keyword>
<reference evidence="1 2" key="1">
    <citation type="submission" date="2019-05" db="EMBL/GenBank/DDBJ databases">
        <title>Draft genome sequence of Actinomadura geliboluensis A8036.</title>
        <authorList>
            <person name="Saricaoglu S."/>
            <person name="Isik K."/>
        </authorList>
    </citation>
    <scope>NUCLEOTIDE SEQUENCE [LARGE SCALE GENOMIC DNA]</scope>
    <source>
        <strain evidence="1 2">A8036</strain>
    </source>
</reference>